<protein>
    <submittedName>
        <fullName evidence="1">Uncharacterized protein</fullName>
    </submittedName>
</protein>
<organism evidence="1 2">
    <name type="scientific">Peribacillus deserti</name>
    <dbReference type="NCBI Taxonomy" id="673318"/>
    <lineage>
        <taxon>Bacteria</taxon>
        <taxon>Bacillati</taxon>
        <taxon>Bacillota</taxon>
        <taxon>Bacilli</taxon>
        <taxon>Bacillales</taxon>
        <taxon>Bacillaceae</taxon>
        <taxon>Peribacillus</taxon>
    </lineage>
</organism>
<evidence type="ECO:0000313" key="1">
    <source>
        <dbReference type="EMBL" id="PLT29800.1"/>
    </source>
</evidence>
<comment type="caution">
    <text evidence="1">The sequence shown here is derived from an EMBL/GenBank/DDBJ whole genome shotgun (WGS) entry which is preliminary data.</text>
</comment>
<dbReference type="EMBL" id="PGUY01000033">
    <property type="protein sequence ID" value="PLT29800.1"/>
    <property type="molecule type" value="Genomic_DNA"/>
</dbReference>
<dbReference type="AlphaFoldDB" id="A0A2N5M617"/>
<gene>
    <name evidence="1" type="ORF">CUU66_10880</name>
</gene>
<proteinExistence type="predicted"/>
<evidence type="ECO:0000313" key="2">
    <source>
        <dbReference type="Proteomes" id="UP000234748"/>
    </source>
</evidence>
<dbReference type="Proteomes" id="UP000234748">
    <property type="component" value="Unassembled WGS sequence"/>
</dbReference>
<sequence>MSFFQKLFNKKKMDNQELLEKMKLVCKDYHIHPIILREVIPFFEEKSAKLGQREFHPWIEDWSYSPDFLVWVHTHFTKDDLFELSKQGDVAYDFYVNEIIDESQIHEEKYPIEVDQYEPDIKTAFFVTALRIRDIIGSALPY</sequence>
<keyword evidence="2" id="KW-1185">Reference proteome</keyword>
<dbReference type="OrthoDB" id="2944891at2"/>
<name>A0A2N5M617_9BACI</name>
<dbReference type="RefSeq" id="WP_101642007.1">
    <property type="nucleotide sequence ID" value="NZ_PGUY01000033.1"/>
</dbReference>
<reference evidence="1 2" key="1">
    <citation type="submission" date="2017-11" db="EMBL/GenBank/DDBJ databases">
        <title>Comparitive Functional Genomics of Dry Heat Resistant strains isolated from the Viking Spacecraft.</title>
        <authorList>
            <person name="Seuylemezian A."/>
            <person name="Cooper K."/>
            <person name="Vaishampayan P."/>
        </authorList>
    </citation>
    <scope>NUCLEOTIDE SEQUENCE [LARGE SCALE GENOMIC DNA]</scope>
    <source>
        <strain evidence="1 2">V1-29</strain>
    </source>
</reference>
<accession>A0A2N5M617</accession>